<comment type="caution">
    <text evidence="1">The sequence shown here is derived from an EMBL/GenBank/DDBJ whole genome shotgun (WGS) entry which is preliminary data.</text>
</comment>
<gene>
    <name evidence="1" type="ORF">UU78_C0087G0008</name>
</gene>
<sequence>MSMMREVPKRKNREYWITYFEDKLNMEQRIEIFQ</sequence>
<dbReference type="Proteomes" id="UP000034371">
    <property type="component" value="Unassembled WGS sequence"/>
</dbReference>
<proteinExistence type="predicted"/>
<dbReference type="EMBL" id="LCBY01000087">
    <property type="protein sequence ID" value="KKS19366.1"/>
    <property type="molecule type" value="Genomic_DNA"/>
</dbReference>
<dbReference type="AlphaFoldDB" id="A0A0G0ZBC9"/>
<reference evidence="1 2" key="1">
    <citation type="journal article" date="2015" name="Nature">
        <title>rRNA introns, odd ribosomes, and small enigmatic genomes across a large radiation of phyla.</title>
        <authorList>
            <person name="Brown C.T."/>
            <person name="Hug L.A."/>
            <person name="Thomas B.C."/>
            <person name="Sharon I."/>
            <person name="Castelle C.J."/>
            <person name="Singh A."/>
            <person name="Wilkins M.J."/>
            <person name="Williams K.H."/>
            <person name="Banfield J.F."/>
        </authorList>
    </citation>
    <scope>NUCLEOTIDE SEQUENCE [LARGE SCALE GENOMIC DNA]</scope>
</reference>
<name>A0A0G0ZBC9_9BACT</name>
<protein>
    <submittedName>
        <fullName evidence="1">Uncharacterized protein</fullName>
    </submittedName>
</protein>
<organism evidence="1 2">
    <name type="scientific">Candidatus Roizmanbacteria bacterium GW2011_GWC2_41_7</name>
    <dbReference type="NCBI Taxonomy" id="1618487"/>
    <lineage>
        <taxon>Bacteria</taxon>
        <taxon>Candidatus Roizmaniibacteriota</taxon>
    </lineage>
</organism>
<evidence type="ECO:0000313" key="1">
    <source>
        <dbReference type="EMBL" id="KKS19366.1"/>
    </source>
</evidence>
<accession>A0A0G0ZBC9</accession>
<evidence type="ECO:0000313" key="2">
    <source>
        <dbReference type="Proteomes" id="UP000034371"/>
    </source>
</evidence>